<organism evidence="6 7">
    <name type="scientific">Trichoderma asperellum (strain ATCC 204424 / CBS 433.97 / NBRC 101777)</name>
    <dbReference type="NCBI Taxonomy" id="1042311"/>
    <lineage>
        <taxon>Eukaryota</taxon>
        <taxon>Fungi</taxon>
        <taxon>Dikarya</taxon>
        <taxon>Ascomycota</taxon>
        <taxon>Pezizomycotina</taxon>
        <taxon>Sordariomycetes</taxon>
        <taxon>Hypocreomycetidae</taxon>
        <taxon>Hypocreales</taxon>
        <taxon>Hypocreaceae</taxon>
        <taxon>Trichoderma</taxon>
    </lineage>
</organism>
<dbReference type="PANTHER" id="PTHR35895:SF3">
    <property type="entry name" value="PRE-RRNA PROCESSING PROTEIN"/>
    <property type="match status" value="1"/>
</dbReference>
<gene>
    <name evidence="6" type="ORF">M441DRAFT_88198</name>
</gene>
<evidence type="ECO:0000259" key="4">
    <source>
        <dbReference type="Pfam" id="PF26150"/>
    </source>
</evidence>
<evidence type="ECO:0000256" key="1">
    <source>
        <dbReference type="SAM" id="MobiDB-lite"/>
    </source>
</evidence>
<dbReference type="InterPro" id="IPR046368">
    <property type="entry name" value="Tag1"/>
</dbReference>
<name>A0A2T3ZF38_TRIA4</name>
<feature type="domain" description="Tag1-like fifth Ig-like" evidence="5">
    <location>
        <begin position="852"/>
        <end position="962"/>
    </location>
</feature>
<dbReference type="Proteomes" id="UP000240493">
    <property type="component" value="Unassembled WGS sequence"/>
</dbReference>
<keyword evidence="7" id="KW-1185">Reference proteome</keyword>
<evidence type="ECO:0000259" key="3">
    <source>
        <dbReference type="Pfam" id="PF22786"/>
    </source>
</evidence>
<feature type="transmembrane region" description="Helical" evidence="2">
    <location>
        <begin position="196"/>
        <end position="217"/>
    </location>
</feature>
<keyword evidence="2" id="KW-0472">Membrane</keyword>
<dbReference type="Pfam" id="PF26150">
    <property type="entry name" value="LEA-2_4"/>
    <property type="match status" value="1"/>
</dbReference>
<dbReference type="GO" id="GO:0000329">
    <property type="term" value="C:fungal-type vacuole membrane"/>
    <property type="evidence" value="ECO:0007669"/>
    <property type="project" value="InterPro"/>
</dbReference>
<protein>
    <recommendedName>
        <fullName evidence="8">Pre-rRNA processing protein</fullName>
    </recommendedName>
</protein>
<dbReference type="InterPro" id="IPR059066">
    <property type="entry name" value="Ig_Tag1-like_5th"/>
</dbReference>
<reference evidence="6 7" key="1">
    <citation type="submission" date="2016-07" db="EMBL/GenBank/DDBJ databases">
        <title>Multiple horizontal gene transfer events from other fungi enriched the ability of initially mycotrophic Trichoderma (Ascomycota) to feed on dead plant biomass.</title>
        <authorList>
            <consortium name="DOE Joint Genome Institute"/>
            <person name="Aerts A."/>
            <person name="Atanasova L."/>
            <person name="Chenthamara K."/>
            <person name="Zhang J."/>
            <person name="Grujic M."/>
            <person name="Henrissat B."/>
            <person name="Kuo A."/>
            <person name="Salamov A."/>
            <person name="Lipzen A."/>
            <person name="Labutti K."/>
            <person name="Barry K."/>
            <person name="Miao Y."/>
            <person name="Rahimi M.J."/>
            <person name="Shen Q."/>
            <person name="Grigoriev I.V."/>
            <person name="Kubicek C.P."/>
            <person name="Druzhinina I.S."/>
        </authorList>
    </citation>
    <scope>NUCLEOTIDE SEQUENCE [LARGE SCALE GENOMIC DNA]</scope>
    <source>
        <strain evidence="6 7">CBS 433.97</strain>
    </source>
</reference>
<dbReference type="Pfam" id="PF26174">
    <property type="entry name" value="LEA-2_1"/>
    <property type="match status" value="1"/>
</dbReference>
<keyword evidence="2" id="KW-0812">Transmembrane</keyword>
<evidence type="ECO:0000313" key="6">
    <source>
        <dbReference type="EMBL" id="PTB43421.1"/>
    </source>
</evidence>
<keyword evidence="2" id="KW-1133">Transmembrane helix</keyword>
<feature type="domain" description="Tag1 C-terminal" evidence="3">
    <location>
        <begin position="585"/>
        <end position="698"/>
    </location>
</feature>
<feature type="domain" description="Tag1-like fourth Ig-like" evidence="4">
    <location>
        <begin position="710"/>
        <end position="825"/>
    </location>
</feature>
<evidence type="ECO:0008006" key="8">
    <source>
        <dbReference type="Google" id="ProtNLM"/>
    </source>
</evidence>
<dbReference type="InterPro" id="IPR055011">
    <property type="entry name" value="Tag1_C"/>
</dbReference>
<dbReference type="OrthoDB" id="5596576at2759"/>
<feature type="region of interest" description="Disordered" evidence="1">
    <location>
        <begin position="129"/>
        <end position="187"/>
    </location>
</feature>
<sequence length="975" mass="106241">MLFLEHFLEEEERAPQLSQADALDLSCYGTPLDLRQEPETRSRHVGWQKRPLRRYSVLHYLVKGTEEALLSKCGSDQPITLTVHPPVRGDVSPKGRILLQTSRCRSTPRPAMPDFRVSVSFLKPNSRDADASILDNEPPEASETSPLLSSESERRPVTEASPLLSDANHGQGSEDGESDSINKSPKKSESRLRWPSIIAIAILATLTVVVMVLGFLVPPAIKTYAETAAVIEPTGLSLESLTPDSVRVRIQANFKLDGARVQDDTARRLGRLATSIVRTLDTEETNVSVRLPNYDNALLGSAVVPPLTINLVDAQTTVLDFVADLSPGDAESLRQIVNDWLDGKLQQVKVTGSAALRIKTGFLPLGTHDVVESMVFEAKEIPSLPEYNIDRLNIHDVPIGDGGQMAVGANASIVAYNDYPIGLTVPQLAFDILVPNCDPSEPHIMIATAITQPIDVEPHANVTVDATGVINDLSEELTQACPLTKMSPLDNFFKHYMNGEDAQVFVRGQDSDESDVPEWIRSFLSSITVPISFPGSSFDDAIRNLSLTDVDFKLPSPFADSNDPNSKARVSGTIQVLAVLPSELNVDISVNSLRASGNIFYEGKKFGELNVQQWQKAKSSKMNDPEDGQAELEITSRITDVPLDITDSDVFSDVMGQLLLGDEDLLLDVESLVDIKVSTVLGDLVLRDVPAKGKIPVKQLPGNSLTKLDPRVFNLVILNTTKHAVHMQASVNITNPTPYTAFIPFATVHVYNKEIIIGEVTVSNLDVQLGNNTNLAVSATWDPVSLGGEKSHKAAAKLLSDYLSGQNTTLTFKTHEGSIPGLPLIGDALSKFNITLPTPRIKLPGDKKHGSSQGKNFVRDAVFHIFSSTASFNLASPLKQNTIHIEMINATAYYNHTEPVGHIFYDEPFDVPPGVTETPRLPVAWSAESIGYDKLIDAMDGSLKLDASADATLRIGNWIETVHYEGRGIGARVRI</sequence>
<accession>A0A2T3ZF38</accession>
<evidence type="ECO:0000259" key="5">
    <source>
        <dbReference type="Pfam" id="PF26153"/>
    </source>
</evidence>
<dbReference type="Pfam" id="PF22786">
    <property type="entry name" value="Tag1_C"/>
    <property type="match status" value="1"/>
</dbReference>
<evidence type="ECO:0000313" key="7">
    <source>
        <dbReference type="Proteomes" id="UP000240493"/>
    </source>
</evidence>
<dbReference type="Pfam" id="PF26153">
    <property type="entry name" value="LEA-2L_5"/>
    <property type="match status" value="1"/>
</dbReference>
<dbReference type="PANTHER" id="PTHR35895">
    <property type="entry name" value="CHROMOSOME 16, WHOLE GENOME SHOTGUN SEQUENCE"/>
    <property type="match status" value="1"/>
</dbReference>
<proteinExistence type="predicted"/>
<dbReference type="AlphaFoldDB" id="A0A2T3ZF38"/>
<dbReference type="InterPro" id="IPR059065">
    <property type="entry name" value="Ig_Tag1-like_4th"/>
</dbReference>
<dbReference type="EMBL" id="KZ679259">
    <property type="protein sequence ID" value="PTB43421.1"/>
    <property type="molecule type" value="Genomic_DNA"/>
</dbReference>
<feature type="compositionally biased region" description="Low complexity" evidence="1">
    <location>
        <begin position="139"/>
        <end position="150"/>
    </location>
</feature>
<evidence type="ECO:0000256" key="2">
    <source>
        <dbReference type="SAM" id="Phobius"/>
    </source>
</evidence>